<name>A0A9Q1Q9Z7_9CARY</name>
<protein>
    <submittedName>
        <fullName evidence="1">Uncharacterized protein</fullName>
    </submittedName>
</protein>
<sequence>MDQDASLVPQRRSNPWTQLKTFFHKAHRALSKLNKDIFHDLRTQQATARQQQLMANPLNPELIQQERTQRAHYVATSSSSKARISYGDECSKFFFARAKQGKIETYVYELKDESGQLKTGFAEITSIMQQYYQALLGNSTVTRTPLNQQALSQGTILNLEQQLSLNTLIFNKKLILAHRQFQLTKEHIKQKISFPNSRSHAYTTYIDHILR</sequence>
<dbReference type="OrthoDB" id="1932741at2759"/>
<organism evidence="1 2">
    <name type="scientific">Carnegiea gigantea</name>
    <dbReference type="NCBI Taxonomy" id="171969"/>
    <lineage>
        <taxon>Eukaryota</taxon>
        <taxon>Viridiplantae</taxon>
        <taxon>Streptophyta</taxon>
        <taxon>Embryophyta</taxon>
        <taxon>Tracheophyta</taxon>
        <taxon>Spermatophyta</taxon>
        <taxon>Magnoliopsida</taxon>
        <taxon>eudicotyledons</taxon>
        <taxon>Gunneridae</taxon>
        <taxon>Pentapetalae</taxon>
        <taxon>Caryophyllales</taxon>
        <taxon>Cactineae</taxon>
        <taxon>Cactaceae</taxon>
        <taxon>Cactoideae</taxon>
        <taxon>Echinocereeae</taxon>
        <taxon>Carnegiea</taxon>
    </lineage>
</organism>
<evidence type="ECO:0000313" key="2">
    <source>
        <dbReference type="Proteomes" id="UP001153076"/>
    </source>
</evidence>
<keyword evidence="2" id="KW-1185">Reference proteome</keyword>
<comment type="caution">
    <text evidence="1">The sequence shown here is derived from an EMBL/GenBank/DDBJ whole genome shotgun (WGS) entry which is preliminary data.</text>
</comment>
<accession>A0A9Q1Q9Z7</accession>
<dbReference type="Proteomes" id="UP001153076">
    <property type="component" value="Unassembled WGS sequence"/>
</dbReference>
<proteinExistence type="predicted"/>
<gene>
    <name evidence="1" type="ORF">Cgig2_022170</name>
</gene>
<dbReference type="EMBL" id="JAKOGI010000509">
    <property type="protein sequence ID" value="KAJ8433964.1"/>
    <property type="molecule type" value="Genomic_DNA"/>
</dbReference>
<evidence type="ECO:0000313" key="1">
    <source>
        <dbReference type="EMBL" id="KAJ8433964.1"/>
    </source>
</evidence>
<dbReference type="AlphaFoldDB" id="A0A9Q1Q9Z7"/>
<reference evidence="1" key="1">
    <citation type="submission" date="2022-04" db="EMBL/GenBank/DDBJ databases">
        <title>Carnegiea gigantea Genome sequencing and assembly v2.</title>
        <authorList>
            <person name="Copetti D."/>
            <person name="Sanderson M.J."/>
            <person name="Burquez A."/>
            <person name="Wojciechowski M.F."/>
        </authorList>
    </citation>
    <scope>NUCLEOTIDE SEQUENCE</scope>
    <source>
        <strain evidence="1">SGP5-SGP5p</strain>
        <tissue evidence="1">Aerial part</tissue>
    </source>
</reference>